<reference evidence="7 8" key="1">
    <citation type="submission" date="2014-04" db="EMBL/GenBank/DDBJ databases">
        <title>Draft genome sequence of Bacillus azotoformans MEV2011, a (co-) denitrifying strain unable to grow in the presence of oxygen.</title>
        <authorList>
            <person name="Nielsen M."/>
            <person name="Schreiber L."/>
            <person name="Finster K."/>
            <person name="Schramm A."/>
        </authorList>
    </citation>
    <scope>NUCLEOTIDE SEQUENCE [LARGE SCALE GENOMIC DNA]</scope>
    <source>
        <strain evidence="7 8">MEV2011</strain>
    </source>
</reference>
<dbReference type="Gene3D" id="1.10.101.10">
    <property type="entry name" value="PGBD-like superfamily/PGBD"/>
    <property type="match status" value="1"/>
</dbReference>
<dbReference type="PANTHER" id="PTHR47053:SF1">
    <property type="entry name" value="MUREIN DD-ENDOPEPTIDASE MEPH-RELATED"/>
    <property type="match status" value="1"/>
</dbReference>
<evidence type="ECO:0000256" key="4">
    <source>
        <dbReference type="ARBA" id="ARBA00022807"/>
    </source>
</evidence>
<organism evidence="7 8">
    <name type="scientific">Schinkia azotoformans MEV2011</name>
    <dbReference type="NCBI Taxonomy" id="1348973"/>
    <lineage>
        <taxon>Bacteria</taxon>
        <taxon>Bacillati</taxon>
        <taxon>Bacillota</taxon>
        <taxon>Bacilli</taxon>
        <taxon>Bacillales</taxon>
        <taxon>Bacillaceae</taxon>
        <taxon>Calidifontibacillus/Schinkia group</taxon>
        <taxon>Schinkia</taxon>
    </lineage>
</organism>
<dbReference type="AlphaFoldDB" id="A0A072NKH4"/>
<dbReference type="PROSITE" id="PS51935">
    <property type="entry name" value="NLPC_P60"/>
    <property type="match status" value="1"/>
</dbReference>
<proteinExistence type="inferred from homology"/>
<keyword evidence="2" id="KW-0645">Protease</keyword>
<dbReference type="SUPFAM" id="SSF54001">
    <property type="entry name" value="Cysteine proteinases"/>
    <property type="match status" value="1"/>
</dbReference>
<gene>
    <name evidence="7" type="ORF">M670_02722</name>
</gene>
<feature type="chain" id="PRO_5039385174" evidence="5">
    <location>
        <begin position="19"/>
        <end position="247"/>
    </location>
</feature>
<dbReference type="InterPro" id="IPR002477">
    <property type="entry name" value="Peptidoglycan-bd-like"/>
</dbReference>
<evidence type="ECO:0000256" key="1">
    <source>
        <dbReference type="ARBA" id="ARBA00007074"/>
    </source>
</evidence>
<dbReference type="InterPro" id="IPR038765">
    <property type="entry name" value="Papain-like_cys_pep_sf"/>
</dbReference>
<accession>A0A072NKH4</accession>
<dbReference type="GO" id="GO:0006508">
    <property type="term" value="P:proteolysis"/>
    <property type="evidence" value="ECO:0007669"/>
    <property type="project" value="UniProtKB-KW"/>
</dbReference>
<evidence type="ECO:0000259" key="6">
    <source>
        <dbReference type="PROSITE" id="PS51935"/>
    </source>
</evidence>
<name>A0A072NKH4_SCHAZ</name>
<dbReference type="PATRIC" id="fig|1348973.3.peg.2633"/>
<protein>
    <submittedName>
        <fullName evidence="7">Cell wall-associated hydrolase, invasion-associated protein</fullName>
    </submittedName>
</protein>
<dbReference type="InterPro" id="IPR036366">
    <property type="entry name" value="PGBDSf"/>
</dbReference>
<dbReference type="Proteomes" id="UP000027936">
    <property type="component" value="Unassembled WGS sequence"/>
</dbReference>
<evidence type="ECO:0000313" key="7">
    <source>
        <dbReference type="EMBL" id="KEF37966.1"/>
    </source>
</evidence>
<feature type="domain" description="NlpC/P60" evidence="6">
    <location>
        <begin position="125"/>
        <end position="244"/>
    </location>
</feature>
<dbReference type="Gene3D" id="3.90.1720.10">
    <property type="entry name" value="endopeptidase domain like (from Nostoc punctiforme)"/>
    <property type="match status" value="1"/>
</dbReference>
<dbReference type="GO" id="GO:0008234">
    <property type="term" value="F:cysteine-type peptidase activity"/>
    <property type="evidence" value="ECO:0007669"/>
    <property type="project" value="UniProtKB-KW"/>
</dbReference>
<dbReference type="Pfam" id="PF00877">
    <property type="entry name" value="NLPC_P60"/>
    <property type="match status" value="1"/>
</dbReference>
<keyword evidence="3 7" id="KW-0378">Hydrolase</keyword>
<evidence type="ECO:0000256" key="2">
    <source>
        <dbReference type="ARBA" id="ARBA00022670"/>
    </source>
</evidence>
<dbReference type="InterPro" id="IPR051202">
    <property type="entry name" value="Peptidase_C40"/>
</dbReference>
<dbReference type="OrthoDB" id="9813368at2"/>
<evidence type="ECO:0000256" key="3">
    <source>
        <dbReference type="ARBA" id="ARBA00022801"/>
    </source>
</evidence>
<keyword evidence="4" id="KW-0788">Thiol protease</keyword>
<dbReference type="SUPFAM" id="SSF47090">
    <property type="entry name" value="PGBD-like"/>
    <property type="match status" value="1"/>
</dbReference>
<evidence type="ECO:0000256" key="5">
    <source>
        <dbReference type="SAM" id="SignalP"/>
    </source>
</evidence>
<dbReference type="RefSeq" id="WP_035196096.1">
    <property type="nucleotide sequence ID" value="NZ_JJRY01000010.1"/>
</dbReference>
<comment type="similarity">
    <text evidence="1">Belongs to the peptidase C40 family.</text>
</comment>
<sequence>MNSKTRLAHKLFMSSAVAAVAVSIPNLHVEASFEKAATESTILRYGHEGLSVRILQENLRQLGYYSYGVDGVYGNHTQSAVQKFQLHHGIKVDGIAGAKTLAALTIHTENLNEDSVPVQALKDSHLLDGTFLQLALNLIGTPYKWGGTTPNGFDCSGFIKYVFAKKGVTIPRTISEIWDQSIEVQKPSIGDLVFFETYKPGPSHAGIYLGGGRFIHSGSTKGVTISQLSQSYWSKRYLGSKRIAQYD</sequence>
<evidence type="ECO:0000313" key="8">
    <source>
        <dbReference type="Proteomes" id="UP000027936"/>
    </source>
</evidence>
<comment type="caution">
    <text evidence="7">The sequence shown here is derived from an EMBL/GenBank/DDBJ whole genome shotgun (WGS) entry which is preliminary data.</text>
</comment>
<dbReference type="InterPro" id="IPR036365">
    <property type="entry name" value="PGBD-like_sf"/>
</dbReference>
<dbReference type="PANTHER" id="PTHR47053">
    <property type="entry name" value="MUREIN DD-ENDOPEPTIDASE MEPH-RELATED"/>
    <property type="match status" value="1"/>
</dbReference>
<dbReference type="Pfam" id="PF01471">
    <property type="entry name" value="PG_binding_1"/>
    <property type="match status" value="1"/>
</dbReference>
<keyword evidence="5" id="KW-0732">Signal</keyword>
<dbReference type="EMBL" id="JJRY01000010">
    <property type="protein sequence ID" value="KEF37966.1"/>
    <property type="molecule type" value="Genomic_DNA"/>
</dbReference>
<feature type="signal peptide" evidence="5">
    <location>
        <begin position="1"/>
        <end position="18"/>
    </location>
</feature>
<dbReference type="InterPro" id="IPR000064">
    <property type="entry name" value="NLP_P60_dom"/>
</dbReference>